<evidence type="ECO:0000313" key="5">
    <source>
        <dbReference type="Proteomes" id="UP000315321"/>
    </source>
</evidence>
<dbReference type="InterPro" id="IPR043968">
    <property type="entry name" value="SGNH"/>
</dbReference>
<evidence type="ECO:0000259" key="2">
    <source>
        <dbReference type="Pfam" id="PF01757"/>
    </source>
</evidence>
<feature type="transmembrane region" description="Helical" evidence="1">
    <location>
        <begin position="195"/>
        <end position="212"/>
    </location>
</feature>
<dbReference type="Proteomes" id="UP000315321">
    <property type="component" value="Unassembled WGS sequence"/>
</dbReference>
<feature type="transmembrane region" description="Helical" evidence="1">
    <location>
        <begin position="99"/>
        <end position="116"/>
    </location>
</feature>
<sequence>MKYRSEIDGLRAVAVVPVILFHAGFSVFGGGFVGVDVFFVISGYLITAILLAEIEGGTFSIEKFYERRARRILPALFLVMAACVPFAWLWMIPEQLRDFGRSLVAVVFFVSNFLFWREEGGYFAAAAELKPLLHTWSLAVEEQYYLFAPLSLAVLWRFGRRRVFWLVVATAVASLLATEWGWRYAPRANFYLPQFRIWELLAGSICGFLASGRAPRPNQVLSLAGLALIVFAILYYDSSTPFPSLYALAPVVGTALILLFAHKGTFVARLLSARVFVGIGLISYSAYLWHQPLFAFARIRSMGEPPAWLMLALAGVSLVLAYLSWRFVEQPFRRRPIPLMPSRRAVFAASAVAGVPFVAFGLYASITQGIPSRLANPELGSRQAYLLATVLPNVLGNKCYAGSSLQDADERGQLCPIFEPKDPKLRILIIGDSHSYTILPAFTEIGKENAVYRMGLGSCPPINGASVRGGVFDDGVCPELARRQLELVKKGGFDVVVLAARWTLYPIGKDNHFMLSREGDSYYPSRASSQETFATLLPQTVQDYLDLGVAVVVVDQMPEQLVLPQKILQQAALLGVGTALTEERFEAEIWQTSPTIEEEDGRQAYVQGIFGQLKGEKLWVLSFDEVFKRDGRYVWGDRNGSFYMDRDHLSGYGGTLLEPAMTEVFAEISRRLRGPEGGL</sequence>
<dbReference type="InterPro" id="IPR050879">
    <property type="entry name" value="Acyltransferase_3"/>
</dbReference>
<reference evidence="4 5" key="1">
    <citation type="submission" date="2019-07" db="EMBL/GenBank/DDBJ databases">
        <authorList>
            <person name="Grouzdev D.S."/>
        </authorList>
    </citation>
    <scope>NUCLEOTIDE SEQUENCE [LARGE SCALE GENOMIC DNA]</scope>
    <source>
        <strain evidence="4 5">3C</strain>
    </source>
</reference>
<organism evidence="4 5">
    <name type="scientific">Ancylobacter moscoviensis</name>
    <dbReference type="NCBI Taxonomy" id="2597768"/>
    <lineage>
        <taxon>Bacteria</taxon>
        <taxon>Pseudomonadati</taxon>
        <taxon>Pseudomonadota</taxon>
        <taxon>Alphaproteobacteria</taxon>
        <taxon>Hyphomicrobiales</taxon>
        <taxon>Xanthobacteraceae</taxon>
        <taxon>Ancylobacter</taxon>
    </lineage>
</organism>
<feature type="transmembrane region" description="Helical" evidence="1">
    <location>
        <begin position="12"/>
        <end position="32"/>
    </location>
</feature>
<keyword evidence="4" id="KW-0012">Acyltransferase</keyword>
<dbReference type="Pfam" id="PF01757">
    <property type="entry name" value="Acyl_transf_3"/>
    <property type="match status" value="1"/>
</dbReference>
<feature type="transmembrane region" description="Helical" evidence="1">
    <location>
        <begin position="163"/>
        <end position="183"/>
    </location>
</feature>
<dbReference type="Pfam" id="PF19040">
    <property type="entry name" value="SGNH"/>
    <property type="match status" value="1"/>
</dbReference>
<dbReference type="InterPro" id="IPR002656">
    <property type="entry name" value="Acyl_transf_3_dom"/>
</dbReference>
<keyword evidence="1" id="KW-0472">Membrane</keyword>
<feature type="transmembrane region" description="Helical" evidence="1">
    <location>
        <begin position="219"/>
        <end position="236"/>
    </location>
</feature>
<proteinExistence type="predicted"/>
<evidence type="ECO:0000256" key="1">
    <source>
        <dbReference type="SAM" id="Phobius"/>
    </source>
</evidence>
<name>A0ABY3DUH3_9HYPH</name>
<dbReference type="GO" id="GO:0016746">
    <property type="term" value="F:acyltransferase activity"/>
    <property type="evidence" value="ECO:0007669"/>
    <property type="project" value="UniProtKB-KW"/>
</dbReference>
<feature type="domain" description="Acyltransferase 3" evidence="2">
    <location>
        <begin position="6"/>
        <end position="325"/>
    </location>
</feature>
<feature type="transmembrane region" description="Helical" evidence="1">
    <location>
        <begin position="38"/>
        <end position="61"/>
    </location>
</feature>
<keyword evidence="5" id="KW-1185">Reference proteome</keyword>
<keyword evidence="1" id="KW-1133">Transmembrane helix</keyword>
<accession>A0ABY3DUH3</accession>
<gene>
    <name evidence="4" type="ORF">FO470_00390</name>
</gene>
<keyword evidence="1" id="KW-0812">Transmembrane</keyword>
<feature type="transmembrane region" description="Helical" evidence="1">
    <location>
        <begin position="73"/>
        <end position="93"/>
    </location>
</feature>
<feature type="transmembrane region" description="Helical" evidence="1">
    <location>
        <begin position="345"/>
        <end position="366"/>
    </location>
</feature>
<feature type="transmembrane region" description="Helical" evidence="1">
    <location>
        <begin position="242"/>
        <end position="261"/>
    </location>
</feature>
<protein>
    <submittedName>
        <fullName evidence="4">Acyltransferase</fullName>
    </submittedName>
</protein>
<dbReference type="EMBL" id="VMBP01000001">
    <property type="protein sequence ID" value="TSJ63805.1"/>
    <property type="molecule type" value="Genomic_DNA"/>
</dbReference>
<feature type="transmembrane region" description="Helical" evidence="1">
    <location>
        <begin position="268"/>
        <end position="287"/>
    </location>
</feature>
<dbReference type="RefSeq" id="WP_144340961.1">
    <property type="nucleotide sequence ID" value="NZ_VMBP01000001.1"/>
</dbReference>
<evidence type="ECO:0000313" key="4">
    <source>
        <dbReference type="EMBL" id="TSJ63805.1"/>
    </source>
</evidence>
<keyword evidence="4" id="KW-0808">Transferase</keyword>
<comment type="caution">
    <text evidence="4">The sequence shown here is derived from an EMBL/GenBank/DDBJ whole genome shotgun (WGS) entry which is preliminary data.</text>
</comment>
<feature type="transmembrane region" description="Helical" evidence="1">
    <location>
        <begin position="307"/>
        <end position="325"/>
    </location>
</feature>
<dbReference type="PANTHER" id="PTHR23028">
    <property type="entry name" value="ACETYLTRANSFERASE"/>
    <property type="match status" value="1"/>
</dbReference>
<feature type="domain" description="SGNH" evidence="3">
    <location>
        <begin position="409"/>
        <end position="661"/>
    </location>
</feature>
<evidence type="ECO:0000259" key="3">
    <source>
        <dbReference type="Pfam" id="PF19040"/>
    </source>
</evidence>
<dbReference type="PANTHER" id="PTHR23028:SF53">
    <property type="entry name" value="ACYL_TRANSF_3 DOMAIN-CONTAINING PROTEIN"/>
    <property type="match status" value="1"/>
</dbReference>